<sequence>MKYLATERRHSSLVFFPLGKSDLAAERTTLVARRLAVGGRSLLWNTTVGKSDLAAEQTAVVALRLAVGGRSLLWNTT</sequence>
<name>A0A822YT26_NELNU</name>
<evidence type="ECO:0000313" key="2">
    <source>
        <dbReference type="Proteomes" id="UP000607653"/>
    </source>
</evidence>
<comment type="caution">
    <text evidence="1">The sequence shown here is derived from an EMBL/GenBank/DDBJ whole genome shotgun (WGS) entry which is preliminary data.</text>
</comment>
<protein>
    <submittedName>
        <fullName evidence="1">Uncharacterized protein</fullName>
    </submittedName>
</protein>
<accession>A0A822YT26</accession>
<proteinExistence type="predicted"/>
<keyword evidence="2" id="KW-1185">Reference proteome</keyword>
<gene>
    <name evidence="1" type="ORF">HUJ06_005893</name>
</gene>
<evidence type="ECO:0000313" key="1">
    <source>
        <dbReference type="EMBL" id="DAD35253.1"/>
    </source>
</evidence>
<organism evidence="1 2">
    <name type="scientific">Nelumbo nucifera</name>
    <name type="common">Sacred lotus</name>
    <dbReference type="NCBI Taxonomy" id="4432"/>
    <lineage>
        <taxon>Eukaryota</taxon>
        <taxon>Viridiplantae</taxon>
        <taxon>Streptophyta</taxon>
        <taxon>Embryophyta</taxon>
        <taxon>Tracheophyta</taxon>
        <taxon>Spermatophyta</taxon>
        <taxon>Magnoliopsida</taxon>
        <taxon>Proteales</taxon>
        <taxon>Nelumbonaceae</taxon>
        <taxon>Nelumbo</taxon>
    </lineage>
</organism>
<dbReference type="Proteomes" id="UP000607653">
    <property type="component" value="Unassembled WGS sequence"/>
</dbReference>
<dbReference type="AlphaFoldDB" id="A0A822YT26"/>
<dbReference type="EMBL" id="DUZY01000004">
    <property type="protein sequence ID" value="DAD35253.1"/>
    <property type="molecule type" value="Genomic_DNA"/>
</dbReference>
<reference evidence="1 2" key="1">
    <citation type="journal article" date="2020" name="Mol. Biol. Evol.">
        <title>Distinct Expression and Methylation Patterns for Genes with Different Fates following a Single Whole-Genome Duplication in Flowering Plants.</title>
        <authorList>
            <person name="Shi T."/>
            <person name="Rahmani R.S."/>
            <person name="Gugger P.F."/>
            <person name="Wang M."/>
            <person name="Li H."/>
            <person name="Zhang Y."/>
            <person name="Li Z."/>
            <person name="Wang Q."/>
            <person name="Van de Peer Y."/>
            <person name="Marchal K."/>
            <person name="Chen J."/>
        </authorList>
    </citation>
    <scope>NUCLEOTIDE SEQUENCE [LARGE SCALE GENOMIC DNA]</scope>
    <source>
        <tissue evidence="1">Leaf</tissue>
    </source>
</reference>